<protein>
    <submittedName>
        <fullName evidence="2">T9SS type A sorting domain-containing protein</fullName>
    </submittedName>
</protein>
<organism evidence="2 3">
    <name type="scientific">Chitinophaga tropicalis</name>
    <dbReference type="NCBI Taxonomy" id="2683588"/>
    <lineage>
        <taxon>Bacteria</taxon>
        <taxon>Pseudomonadati</taxon>
        <taxon>Bacteroidota</taxon>
        <taxon>Chitinophagia</taxon>
        <taxon>Chitinophagales</taxon>
        <taxon>Chitinophagaceae</taxon>
        <taxon>Chitinophaga</taxon>
    </lineage>
</organism>
<evidence type="ECO:0000313" key="3">
    <source>
        <dbReference type="Proteomes" id="UP000461730"/>
    </source>
</evidence>
<keyword evidence="1" id="KW-0732">Signal</keyword>
<feature type="chain" id="PRO_5029819286" evidence="1">
    <location>
        <begin position="27"/>
        <end position="2649"/>
    </location>
</feature>
<keyword evidence="3" id="KW-1185">Reference proteome</keyword>
<evidence type="ECO:0000256" key="1">
    <source>
        <dbReference type="SAM" id="SignalP"/>
    </source>
</evidence>
<dbReference type="InterPro" id="IPR026444">
    <property type="entry name" value="Secre_tail"/>
</dbReference>
<accession>A0A7K1TZU3</accession>
<name>A0A7K1TZU3_9BACT</name>
<sequence length="2649" mass="268894">MKSGSNKGPLITAVISLLLWTFAAQAQTSWKGTVSTAWSNADNWTAGVPTSSIDAVIGDASFTGAFQPTVNHSAACKSLTISATGSPTLTISKSLTVNGDVTINTGGTISHRGVSLTVKGNWNNAGTYTTNSTNARVNFAGVTQSINGSGANPFRKVAINAGSTVTLNTNISATTSVTVDGTFIPAESGTPPQVSGNGTLSVGANAILKVNASTFSANYSLSGAITLSAGSRVEYSATLVNQTIRENLTYSTLAISGSGTKTPAGNLNALNSTTANTGNIIVSAGTLDLSTFTASRGTTVAGGALSVANGATMKIGGTNTFPANYATRSLSLTSTVEYSGTNQTVSAQTYGNLTLSSSSGAAVKTMPGTDFTVAGNLSSTIGAGTSVSYTAASNITVSGNVSIGASTTFNGSSFTHNIAGNWVNNGTFTGSTSSINMTGGGSSISGTGTHNFNNLSIQASNITAAATSSLTIGGNLATSGPGTFTHSSGGTTTLSGSTKTITGSGIVFDNLTVSGSVSTSTSFNITGNLSVSGSLTASGGQITMSGTSKTISGAGTISFSGLSLTGSITTTANFSIASSLDVSGSFSASAGTATFTGTSTLNGTANLFNVTLNGTSLQLSTNAVLGIAGAYTITSGSLNVTATTPNTVNFNGTGAQTVTSSSYGHLILSNGNTKTAGGAITVNGDITIASSTTFNASTFTHTVLGNWINSGTFTASSGTIAFTGTNNVSISGATTFNNLTINKSSSSAEVSLLSNVSVGTVNMTTGTITTGSNTLTMTVTRTGNGIILGNIQRSHNFGIGSYAFESPNNTINITGIGLATGSITVSVTKGSISDFPRQASINRQYTITTGGLLVILGATLRLHYEDDELNGNNETTMQLWRNTSGSWSATSGNTNNATSNYVEVGVVGNVDGRWTISDASNVARWNGSVSSDWFNAANWTSVTGAPSLPPGTNDIVEIGTAAFTNAPVINNSATVKSILFGSAQAATLSLTTGGSLTVRGNVNGTWSGNAAHTIQLNGLPLTVNGDIALSDGTSGHTIGLNAGSSTVNITGSLTQTGGANITFSGTGALNIGSNFNYTSGTFTAGNSTVTYNGTGAQTVAGLSYYNLTVNKATGIAAINSSATINGQAAVTAGELDINAATTITGDVTISSGAILNGDGVVTTVGGNWNNSGSFISLSGTVALNGTGTQNVSATTFNNLTVNKTSGNAVLTGNVTINGNLTITAGTLNLASFTANRSSTGGTLSLASGTTLLAGGSNNFPSNYVTYTLNTGSTVNYNSAGAQSVAGVSYGQLILSNGNTKTLAASATVNGDLTIGSGTTFSASSFTINLGGNWSNSGTFAPGTGTLVLNGSSKTISGATTFNKVTVYGSYAVSGSDIIYNGLLLVTPSGSYDGGSGLATLNGDLTNQGVLVSNGTTTFSGTAVQTIRFINAVTSNSSGIINFNGTVAPVLNSTSTPTYATLNINNTGGVTASVNWIVGVAFNISSGATFNGGPSTHTIFGSFTNNGTVTSSGTLNFTPFTPKTIQLAGTSFSSTGTVNFGGTGAITVTGTPATLTNVFITNSSGVTPGANWNIGGNFVISSIGIFNAGSNTFTVGGDLTSDGMLNGGTSSFTMSSATGQLSGSAGTTFYDFIVTGTITVNSDFNISHNFTNNNAIDASIGAPNFTGSTSSTITGSASSFTLAQFTITKTNATATLAKSITGVTDMHLESGTLDDGAQVITQDAGGGTLTIEDNATFRVTGTNSLPAFDAYALDTLSTVEYAGSTQAISTATAYGNLTVSTTGTKSASAILRILNNFTLSNGTFSPGSFADTLGGNWSMTSGTFTNTGNTIVLAGAGTQTITSTGAFNNLTLNKTTGTTTLSSNITVNGILNFLKGVIQTSSNTVILPSSGSVSGASQSTGWVNGRLQKNVVTGTNVSRTFETGDATNYTPATLLFASVSTAGNVLTNVTATDHPSVTSSGIDASKSVNRYWSFTNSATVFTTTSITVNWKAADVDAGANTANFKVGVYNGSTWSLPSVTSPLSTSIQATGVAVLGDVAIGELQNVAVWTGAVSSNWYVGGNWSTGAAPLTSTSVTIPSSLSTYPIISTGTAACNNITIQSGASVTVSNATLQIGGVITNSGSMASGSGTIEMNGTVAQTIPAALFTGNSILNLTINNSAGVTLSGTLSLSGILSPLSGSFNTGGNLTLLSTASQTALISGSGTGSVLGNVTMQRYLPSAFGYRYISSPFQAATVNQLANDINLSATFPTLYYYDENLTSLGWVRYTTTTNVLNPMQGYAANFGSSAVVKTMDITGVVNNGNQSATLYNRNRTYTLGFNLVGNPYPSPVDWDAATGWSRTNIDNAVYYFNPGTTDQYTGTYSTYINGVSSDGVANNIIPAMQGFFVHVTNGTFPVTGTLAVNNNARVNNLGPSYHRMPGADAPLLRLEAGLNDDGYAPDPMVVYFQETASKGFEEHLDALKLMNTDQVTPDLYTAADDGQPLSINALPYLQDSSTVITLFLNNKKRGWITFYARSIARLPDGWHIYLKDDVAGVQQDIQHNARYRVYLDAGKYDQRFKLVFSRYPSEPPAGADAFRAYSAGGRLHVYLPLPPGEKGQVSVTNLLGQVLYQQTFTTGGNYELATGWSSGIYMVNYFSKQGVRSKKLLITNE</sequence>
<dbReference type="Proteomes" id="UP000461730">
    <property type="component" value="Unassembled WGS sequence"/>
</dbReference>
<feature type="signal peptide" evidence="1">
    <location>
        <begin position="1"/>
        <end position="26"/>
    </location>
</feature>
<comment type="caution">
    <text evidence="2">The sequence shown here is derived from an EMBL/GenBank/DDBJ whole genome shotgun (WGS) entry which is preliminary data.</text>
</comment>
<proteinExistence type="predicted"/>
<evidence type="ECO:0000313" key="2">
    <source>
        <dbReference type="EMBL" id="MVT07637.1"/>
    </source>
</evidence>
<dbReference type="RefSeq" id="WP_157305021.1">
    <property type="nucleotide sequence ID" value="NZ_WRXN01000001.1"/>
</dbReference>
<gene>
    <name evidence="2" type="ORF">GO493_05135</name>
</gene>
<dbReference type="NCBIfam" id="TIGR04183">
    <property type="entry name" value="Por_Secre_tail"/>
    <property type="match status" value="1"/>
</dbReference>
<reference evidence="2 3" key="1">
    <citation type="submission" date="2019-12" db="EMBL/GenBank/DDBJ databases">
        <title>Chitinophaga sp. strain ysch24 (GDMCC 1.1355), whole genome shotgun sequence.</title>
        <authorList>
            <person name="Zhang X."/>
        </authorList>
    </citation>
    <scope>NUCLEOTIDE SEQUENCE [LARGE SCALE GENOMIC DNA]</scope>
    <source>
        <strain evidence="3">ysch24</strain>
    </source>
</reference>
<dbReference type="EMBL" id="WRXN01000001">
    <property type="protein sequence ID" value="MVT07637.1"/>
    <property type="molecule type" value="Genomic_DNA"/>
</dbReference>